<dbReference type="SMART" id="SM00184">
    <property type="entry name" value="RING"/>
    <property type="match status" value="1"/>
</dbReference>
<keyword evidence="5 8" id="KW-0863">Zinc-finger</keyword>
<dbReference type="GO" id="GO:0008270">
    <property type="term" value="F:zinc ion binding"/>
    <property type="evidence" value="ECO:0007669"/>
    <property type="project" value="UniProtKB-KW"/>
</dbReference>
<protein>
    <recommendedName>
        <fullName evidence="2">RING-type E3 ubiquitin transferase</fullName>
        <ecNumber evidence="2">2.3.2.27</ecNumber>
    </recommendedName>
</protein>
<evidence type="ECO:0000256" key="1">
    <source>
        <dbReference type="ARBA" id="ARBA00000900"/>
    </source>
</evidence>
<dbReference type="AlphaFoldDB" id="A0AAD8KQU1"/>
<organism evidence="10 11">
    <name type="scientific">Tagetes erecta</name>
    <name type="common">African marigold</name>
    <dbReference type="NCBI Taxonomy" id="13708"/>
    <lineage>
        <taxon>Eukaryota</taxon>
        <taxon>Viridiplantae</taxon>
        <taxon>Streptophyta</taxon>
        <taxon>Embryophyta</taxon>
        <taxon>Tracheophyta</taxon>
        <taxon>Spermatophyta</taxon>
        <taxon>Magnoliopsida</taxon>
        <taxon>eudicotyledons</taxon>
        <taxon>Gunneridae</taxon>
        <taxon>Pentapetalae</taxon>
        <taxon>asterids</taxon>
        <taxon>campanulids</taxon>
        <taxon>Asterales</taxon>
        <taxon>Asteraceae</taxon>
        <taxon>Asteroideae</taxon>
        <taxon>Heliantheae alliance</taxon>
        <taxon>Tageteae</taxon>
        <taxon>Tagetes</taxon>
    </lineage>
</organism>
<dbReference type="GO" id="GO:0061630">
    <property type="term" value="F:ubiquitin protein ligase activity"/>
    <property type="evidence" value="ECO:0007669"/>
    <property type="project" value="UniProtKB-EC"/>
</dbReference>
<keyword evidence="11" id="KW-1185">Reference proteome</keyword>
<evidence type="ECO:0000259" key="9">
    <source>
        <dbReference type="PROSITE" id="PS50089"/>
    </source>
</evidence>
<dbReference type="PANTHER" id="PTHR22937">
    <property type="entry name" value="E3 UBIQUITIN-PROTEIN LIGASE RNF165"/>
    <property type="match status" value="1"/>
</dbReference>
<evidence type="ECO:0000313" key="11">
    <source>
        <dbReference type="Proteomes" id="UP001229421"/>
    </source>
</evidence>
<comment type="catalytic activity">
    <reaction evidence="1">
        <text>S-ubiquitinyl-[E2 ubiquitin-conjugating enzyme]-L-cysteine + [acceptor protein]-L-lysine = [E2 ubiquitin-conjugating enzyme]-L-cysteine + N(6)-ubiquitinyl-[acceptor protein]-L-lysine.</text>
        <dbReference type="EC" id="2.3.2.27"/>
    </reaction>
</comment>
<dbReference type="GO" id="GO:0005634">
    <property type="term" value="C:nucleus"/>
    <property type="evidence" value="ECO:0007669"/>
    <property type="project" value="TreeGrafter"/>
</dbReference>
<dbReference type="EMBL" id="JAUHHV010000004">
    <property type="protein sequence ID" value="KAK1427273.1"/>
    <property type="molecule type" value="Genomic_DNA"/>
</dbReference>
<name>A0AAD8KQU1_TARER</name>
<dbReference type="Pfam" id="PF13639">
    <property type="entry name" value="zf-RING_2"/>
    <property type="match status" value="1"/>
</dbReference>
<evidence type="ECO:0000256" key="7">
    <source>
        <dbReference type="ARBA" id="ARBA00022833"/>
    </source>
</evidence>
<evidence type="ECO:0000313" key="10">
    <source>
        <dbReference type="EMBL" id="KAK1427273.1"/>
    </source>
</evidence>
<evidence type="ECO:0000256" key="5">
    <source>
        <dbReference type="ARBA" id="ARBA00022771"/>
    </source>
</evidence>
<proteinExistence type="predicted"/>
<feature type="domain" description="RING-type" evidence="9">
    <location>
        <begin position="110"/>
        <end position="151"/>
    </location>
</feature>
<gene>
    <name evidence="10" type="ORF">QVD17_15956</name>
</gene>
<keyword evidence="6" id="KW-0833">Ubl conjugation pathway</keyword>
<dbReference type="PANTHER" id="PTHR22937:SF222">
    <property type="entry name" value="RING-TYPE E3 UBIQUITIN TRANSFERASE"/>
    <property type="match status" value="1"/>
</dbReference>
<dbReference type="Proteomes" id="UP001229421">
    <property type="component" value="Unassembled WGS sequence"/>
</dbReference>
<dbReference type="SUPFAM" id="SSF57850">
    <property type="entry name" value="RING/U-box"/>
    <property type="match status" value="1"/>
</dbReference>
<dbReference type="PROSITE" id="PS50089">
    <property type="entry name" value="ZF_RING_2"/>
    <property type="match status" value="1"/>
</dbReference>
<evidence type="ECO:0000256" key="3">
    <source>
        <dbReference type="ARBA" id="ARBA00022679"/>
    </source>
</evidence>
<keyword evidence="3" id="KW-0808">Transferase</keyword>
<evidence type="ECO:0000256" key="4">
    <source>
        <dbReference type="ARBA" id="ARBA00022723"/>
    </source>
</evidence>
<dbReference type="InterPro" id="IPR013083">
    <property type="entry name" value="Znf_RING/FYVE/PHD"/>
</dbReference>
<keyword evidence="7" id="KW-0862">Zinc</keyword>
<dbReference type="InterPro" id="IPR001841">
    <property type="entry name" value="Znf_RING"/>
</dbReference>
<evidence type="ECO:0000256" key="2">
    <source>
        <dbReference type="ARBA" id="ARBA00012483"/>
    </source>
</evidence>
<dbReference type="InterPro" id="IPR045191">
    <property type="entry name" value="MBR1/2-like"/>
</dbReference>
<dbReference type="EC" id="2.3.2.27" evidence="2"/>
<sequence>MDLNPYPAVPIQLPYYSPLPYPYIWCIHQNQEIIVDATATDLNNNYQPIQQPPVYQTYHPHVHVDEALILNSFDQETEHCNGNGGLNNNFISKKLKVSNFRDNEEEGEVCVVCQVEFKSNERLGVLDCKHRFHSTCIRDWLMRQNVCPLCKCQALRL</sequence>
<evidence type="ECO:0000256" key="6">
    <source>
        <dbReference type="ARBA" id="ARBA00022786"/>
    </source>
</evidence>
<evidence type="ECO:0000256" key="8">
    <source>
        <dbReference type="PROSITE-ProRule" id="PRU00175"/>
    </source>
</evidence>
<comment type="caution">
    <text evidence="10">The sequence shown here is derived from an EMBL/GenBank/DDBJ whole genome shotgun (WGS) entry which is preliminary data.</text>
</comment>
<reference evidence="10" key="1">
    <citation type="journal article" date="2023" name="bioRxiv">
        <title>Improved chromosome-level genome assembly for marigold (Tagetes erecta).</title>
        <authorList>
            <person name="Jiang F."/>
            <person name="Yuan L."/>
            <person name="Wang S."/>
            <person name="Wang H."/>
            <person name="Xu D."/>
            <person name="Wang A."/>
            <person name="Fan W."/>
        </authorList>
    </citation>
    <scope>NUCLEOTIDE SEQUENCE</scope>
    <source>
        <strain evidence="10">WSJ</strain>
        <tissue evidence="10">Leaf</tissue>
    </source>
</reference>
<accession>A0AAD8KQU1</accession>
<keyword evidence="4" id="KW-0479">Metal-binding</keyword>
<dbReference type="Gene3D" id="3.30.40.10">
    <property type="entry name" value="Zinc/RING finger domain, C3HC4 (zinc finger)"/>
    <property type="match status" value="1"/>
</dbReference>